<dbReference type="RefSeq" id="WP_249915899.1">
    <property type="nucleotide sequence ID" value="NZ_JAMGBB010000001.1"/>
</dbReference>
<evidence type="ECO:0000313" key="1">
    <source>
        <dbReference type="EMBL" id="MCL6741518.1"/>
    </source>
</evidence>
<gene>
    <name evidence="1" type="ORF">LZ518_10275</name>
</gene>
<dbReference type="EMBL" id="JAMGBB010000001">
    <property type="protein sequence ID" value="MCL6741518.1"/>
    <property type="molecule type" value="Genomic_DNA"/>
</dbReference>
<organism evidence="1 2">
    <name type="scientific">Sphingomonas brevis</name>
    <dbReference type="NCBI Taxonomy" id="2908206"/>
    <lineage>
        <taxon>Bacteria</taxon>
        <taxon>Pseudomonadati</taxon>
        <taxon>Pseudomonadota</taxon>
        <taxon>Alphaproteobacteria</taxon>
        <taxon>Sphingomonadales</taxon>
        <taxon>Sphingomonadaceae</taxon>
        <taxon>Sphingomonas</taxon>
    </lineage>
</organism>
<name>A0ABT0SAZ0_9SPHN</name>
<proteinExistence type="predicted"/>
<evidence type="ECO:0000313" key="2">
    <source>
        <dbReference type="Proteomes" id="UP001165383"/>
    </source>
</evidence>
<comment type="caution">
    <text evidence="1">The sequence shown here is derived from an EMBL/GenBank/DDBJ whole genome shotgun (WGS) entry which is preliminary data.</text>
</comment>
<dbReference type="InterPro" id="IPR036590">
    <property type="entry name" value="SRAP-like"/>
</dbReference>
<protein>
    <submittedName>
        <fullName evidence="1">SOS response-associated peptidase family protein</fullName>
    </submittedName>
</protein>
<dbReference type="SUPFAM" id="SSF143081">
    <property type="entry name" value="BB1717-like"/>
    <property type="match status" value="1"/>
</dbReference>
<sequence length="189" mass="20897">MHKGADAIRQLFAEQGLQLGFPEGIPNLQPTDIRITDPAPIVRMGKDGGLELVIRRWSWPGTHGKPVFNLRSEGRSFTRRCLAIADGFYEFTKPDDPKAKRKNKWLFSPVEGGLLGIAAVTQTHAEVGEAFSLLTAEPSPEVAVIHNRQIILPRPDHWLSWLDPSTLLPAASSWSTVSAKRITEIGLET</sequence>
<keyword evidence="2" id="KW-1185">Reference proteome</keyword>
<reference evidence="1" key="1">
    <citation type="submission" date="2022-05" db="EMBL/GenBank/DDBJ databases">
        <authorList>
            <person name="Jo J.-H."/>
            <person name="Im W.-T."/>
        </authorList>
    </citation>
    <scope>NUCLEOTIDE SEQUENCE</scope>
    <source>
        <strain evidence="1">RB56-2</strain>
    </source>
</reference>
<dbReference type="Gene3D" id="3.90.1680.10">
    <property type="entry name" value="SOS response associated peptidase-like"/>
    <property type="match status" value="1"/>
</dbReference>
<dbReference type="Proteomes" id="UP001165383">
    <property type="component" value="Unassembled WGS sequence"/>
</dbReference>
<dbReference type="Pfam" id="PF02586">
    <property type="entry name" value="SRAP"/>
    <property type="match status" value="1"/>
</dbReference>
<accession>A0ABT0SAZ0</accession>
<dbReference type="InterPro" id="IPR003738">
    <property type="entry name" value="SRAP"/>
</dbReference>